<evidence type="ECO:0000256" key="6">
    <source>
        <dbReference type="ARBA" id="ARBA00023136"/>
    </source>
</evidence>
<name>A0A140JZF3_GYMST</name>
<dbReference type="AlphaFoldDB" id="A0A140JZF3"/>
<comment type="subcellular location">
    <subcellularLocation>
        <location evidence="1">Membrane</location>
        <topology evidence="1">Single-pass membrane protein</topology>
    </subcellularLocation>
</comment>
<evidence type="ECO:0000256" key="5">
    <source>
        <dbReference type="ARBA" id="ARBA00022989"/>
    </source>
</evidence>
<dbReference type="SUPFAM" id="SSF103446">
    <property type="entry name" value="PetG subunit of the cytochrome b6f complex"/>
    <property type="match status" value="1"/>
</dbReference>
<keyword evidence="3 7" id="KW-0812">Transmembrane</keyword>
<dbReference type="GO" id="GO:0016020">
    <property type="term" value="C:membrane"/>
    <property type="evidence" value="ECO:0007669"/>
    <property type="project" value="UniProtKB-SubCell"/>
</dbReference>
<keyword evidence="8" id="KW-0934">Plastid</keyword>
<dbReference type="Pfam" id="PF02529">
    <property type="entry name" value="PetG"/>
    <property type="match status" value="1"/>
</dbReference>
<evidence type="ECO:0000256" key="3">
    <source>
        <dbReference type="ARBA" id="ARBA00022692"/>
    </source>
</evidence>
<evidence type="ECO:0000256" key="4">
    <source>
        <dbReference type="ARBA" id="ARBA00022982"/>
    </source>
</evidence>
<evidence type="ECO:0000256" key="1">
    <source>
        <dbReference type="ARBA" id="ARBA00004167"/>
    </source>
</evidence>
<geneLocation type="plastid" evidence="8"/>
<keyword evidence="5 7" id="KW-1133">Transmembrane helix</keyword>
<gene>
    <name evidence="8" type="primary">petG</name>
</gene>
<reference evidence="8" key="1">
    <citation type="journal article" date="2016" name="J. Plant Res.">
        <title>Plastid genome sequences of Gymnochlora stellata, Lotharella vacuolata, and Partenskyella glossopodia reveal remarkable structural conservation among chlorarachniophyte species.</title>
        <authorList>
            <person name="Suzuki S."/>
            <person name="Hirakawa Y."/>
            <person name="Kofuji R."/>
            <person name="Sugita M."/>
            <person name="Ishida K."/>
        </authorList>
    </citation>
    <scope>NUCLEOTIDE SEQUENCE</scope>
    <source>
        <strain evidence="8">CCMP2053</strain>
    </source>
</reference>
<evidence type="ECO:0000256" key="2">
    <source>
        <dbReference type="ARBA" id="ARBA00022448"/>
    </source>
</evidence>
<keyword evidence="6 7" id="KW-0472">Membrane</keyword>
<feature type="transmembrane region" description="Helical" evidence="7">
    <location>
        <begin position="6"/>
        <end position="27"/>
    </location>
</feature>
<keyword evidence="2" id="KW-0813">Transport</keyword>
<sequence>MIENFLFGIILGLISCVLAGLFVSAYYQYKRNR</sequence>
<organism evidence="8">
    <name type="scientific">Gymnochlora stellata</name>
    <dbReference type="NCBI Taxonomy" id="67809"/>
    <lineage>
        <taxon>Eukaryota</taxon>
        <taxon>Sar</taxon>
        <taxon>Rhizaria</taxon>
        <taxon>Cercozoa</taxon>
        <taxon>Chlorarachniophyceae</taxon>
        <taxon>Gymnochlora</taxon>
    </lineage>
</organism>
<evidence type="ECO:0000256" key="7">
    <source>
        <dbReference type="SAM" id="Phobius"/>
    </source>
</evidence>
<keyword evidence="4" id="KW-0249">Electron transport</keyword>
<accession>A0A140JZF3</accession>
<dbReference type="InterPro" id="IPR003683">
    <property type="entry name" value="Cyt_6/f_cplx_su5"/>
</dbReference>
<dbReference type="InterPro" id="IPR036099">
    <property type="entry name" value="Cyt_6/f_cplx_su5_sf"/>
</dbReference>
<dbReference type="GO" id="GO:0009512">
    <property type="term" value="C:cytochrome b6f complex"/>
    <property type="evidence" value="ECO:0007669"/>
    <property type="project" value="InterPro"/>
</dbReference>
<protein>
    <submittedName>
        <fullName evidence="8">Cytochrome b6/f complex subunit V</fullName>
    </submittedName>
</protein>
<evidence type="ECO:0000313" key="8">
    <source>
        <dbReference type="EMBL" id="BAU62480.1"/>
    </source>
</evidence>
<dbReference type="EMBL" id="AP014947">
    <property type="protein sequence ID" value="BAU62480.1"/>
    <property type="molecule type" value="Genomic_DNA"/>
</dbReference>
<dbReference type="GeneID" id="27109946"/>
<dbReference type="RefSeq" id="YP_009240346.1">
    <property type="nucleotide sequence ID" value="NC_029741.1"/>
</dbReference>
<proteinExistence type="predicted"/>